<evidence type="ECO:0000313" key="7">
    <source>
        <dbReference type="Proteomes" id="UP000095283"/>
    </source>
</evidence>
<dbReference type="Gene3D" id="3.10.580.10">
    <property type="entry name" value="CBS-domain"/>
    <property type="match status" value="1"/>
</dbReference>
<evidence type="ECO:0000313" key="8">
    <source>
        <dbReference type="WBParaSite" id="Hba_10604"/>
    </source>
</evidence>
<keyword evidence="2" id="KW-0677">Repeat</keyword>
<comment type="similarity">
    <text evidence="1">Belongs to the 5'-AMP-activated protein kinase gamma subunit family.</text>
</comment>
<dbReference type="SUPFAM" id="SSF54631">
    <property type="entry name" value="CBS-domain pair"/>
    <property type="match status" value="1"/>
</dbReference>
<dbReference type="AlphaFoldDB" id="A0A1I7WZ90"/>
<dbReference type="InterPro" id="IPR046342">
    <property type="entry name" value="CBS_dom_sf"/>
</dbReference>
<comment type="subunit">
    <text evidence="4">AMPK is a heterotrimer of an alpha catalytic subunit (PRKAA1 or PRKAA2), a beta (PRKAB1 or PRKAB2) and a gamma non-catalytic subunits (PRKAG1, PRKAG2 or PRKAG3). Interacts with FNIP1 and FNIP2.</text>
</comment>
<keyword evidence="7" id="KW-1185">Reference proteome</keyword>
<evidence type="ECO:0000259" key="6">
    <source>
        <dbReference type="PROSITE" id="PS51371"/>
    </source>
</evidence>
<evidence type="ECO:0000256" key="4">
    <source>
        <dbReference type="ARBA" id="ARBA00025878"/>
    </source>
</evidence>
<accession>A0A1I7WZ90</accession>
<evidence type="ECO:0000256" key="5">
    <source>
        <dbReference type="PROSITE-ProRule" id="PRU00703"/>
    </source>
</evidence>
<dbReference type="InterPro" id="IPR050511">
    <property type="entry name" value="AMPK_gamma/SDS23_families"/>
</dbReference>
<name>A0A1I7WZ90_HETBA</name>
<feature type="domain" description="CBS" evidence="6">
    <location>
        <begin position="332"/>
        <end position="390"/>
    </location>
</feature>
<dbReference type="WBParaSite" id="Hba_10604">
    <property type="protein sequence ID" value="Hba_10604"/>
    <property type="gene ID" value="Hba_10604"/>
</dbReference>
<keyword evidence="3 5" id="KW-0129">CBS domain</keyword>
<dbReference type="Proteomes" id="UP000095283">
    <property type="component" value="Unplaced"/>
</dbReference>
<dbReference type="PANTHER" id="PTHR13780">
    <property type="entry name" value="AMP-ACTIVATED PROTEIN KINASE, GAMMA REGULATORY SUBUNIT"/>
    <property type="match status" value="1"/>
</dbReference>
<dbReference type="CDD" id="cd02205">
    <property type="entry name" value="CBS_pair_SF"/>
    <property type="match status" value="1"/>
</dbReference>
<feature type="domain" description="CBS" evidence="6">
    <location>
        <begin position="257"/>
        <end position="319"/>
    </location>
</feature>
<dbReference type="PANTHER" id="PTHR13780:SF36">
    <property type="entry name" value="CBS DOMAIN-CONTAINING PROTEIN"/>
    <property type="match status" value="1"/>
</dbReference>
<evidence type="ECO:0000256" key="1">
    <source>
        <dbReference type="ARBA" id="ARBA00006750"/>
    </source>
</evidence>
<evidence type="ECO:0000256" key="3">
    <source>
        <dbReference type="ARBA" id="ARBA00023122"/>
    </source>
</evidence>
<dbReference type="InterPro" id="IPR000644">
    <property type="entry name" value="CBS_dom"/>
</dbReference>
<sequence length="407" mass="46212">MSHLSHRISPRTSSNGGPYNVYSQAISLDQVVIYFLSIRLFKDFIFVFIGLRGLMSRPRSESAGAQMMKKPGKLKKVQVSGIYIFMLSYDCYFRIYVAGCQLTSVYDLREGDEGTTDLYDDDWAFRRPRSNSSVNNRFVKDFLILRKTSRPLSVDVLGLVDKQPISSVLDSQSDPYRQYMRVVDCYELAPSSGNIIALDKNMKVEPQPTCHKIIEYLNMYVILLLIFEACEEFCLNRVHRILVCEPISGDVLYLLTIKRVLQAIHKQVRWSDSVREAVSKMITHRVSSLPVLDDEEKVIDVIHKADFAAVLRTVTNMQEFLSKTLVSSVLSIRPPCPLILPSDSVGKVLDTLLETQHTRCVFIVDSLGRSLACVSQSDVISHLIYDESPFHKPKSLGIDRSQLVLNN</sequence>
<proteinExistence type="inferred from homology"/>
<protein>
    <submittedName>
        <fullName evidence="8">CBS domain-containing protein</fullName>
    </submittedName>
</protein>
<dbReference type="SMART" id="SM00116">
    <property type="entry name" value="CBS"/>
    <property type="match status" value="3"/>
</dbReference>
<dbReference type="Pfam" id="PF00571">
    <property type="entry name" value="CBS"/>
    <property type="match status" value="2"/>
</dbReference>
<organism evidence="7 8">
    <name type="scientific">Heterorhabditis bacteriophora</name>
    <name type="common">Entomopathogenic nematode worm</name>
    <dbReference type="NCBI Taxonomy" id="37862"/>
    <lineage>
        <taxon>Eukaryota</taxon>
        <taxon>Metazoa</taxon>
        <taxon>Ecdysozoa</taxon>
        <taxon>Nematoda</taxon>
        <taxon>Chromadorea</taxon>
        <taxon>Rhabditida</taxon>
        <taxon>Rhabditina</taxon>
        <taxon>Rhabditomorpha</taxon>
        <taxon>Strongyloidea</taxon>
        <taxon>Heterorhabditidae</taxon>
        <taxon>Heterorhabditis</taxon>
    </lineage>
</organism>
<evidence type="ECO:0000256" key="2">
    <source>
        <dbReference type="ARBA" id="ARBA00022737"/>
    </source>
</evidence>
<reference evidence="8" key="1">
    <citation type="submission" date="2016-11" db="UniProtKB">
        <authorList>
            <consortium name="WormBaseParasite"/>
        </authorList>
    </citation>
    <scope>IDENTIFICATION</scope>
</reference>
<dbReference type="PROSITE" id="PS51371">
    <property type="entry name" value="CBS"/>
    <property type="match status" value="2"/>
</dbReference>